<reference evidence="1" key="1">
    <citation type="submission" date="2016-10" db="EMBL/GenBank/DDBJ databases">
        <title>Sequence of Gallionella enrichment culture.</title>
        <authorList>
            <person name="Poehlein A."/>
            <person name="Muehling M."/>
            <person name="Daniel R."/>
        </authorList>
    </citation>
    <scope>NUCLEOTIDE SEQUENCE</scope>
</reference>
<accession>A0A1J5QD27</accession>
<comment type="caution">
    <text evidence="1">The sequence shown here is derived from an EMBL/GenBank/DDBJ whole genome shotgun (WGS) entry which is preliminary data.</text>
</comment>
<organism evidence="1">
    <name type="scientific">mine drainage metagenome</name>
    <dbReference type="NCBI Taxonomy" id="410659"/>
    <lineage>
        <taxon>unclassified sequences</taxon>
        <taxon>metagenomes</taxon>
        <taxon>ecological metagenomes</taxon>
    </lineage>
</organism>
<gene>
    <name evidence="1" type="ORF">GALL_369030</name>
</gene>
<proteinExistence type="predicted"/>
<name>A0A1J5QD27_9ZZZZ</name>
<dbReference type="AlphaFoldDB" id="A0A1J5QD27"/>
<sequence length="259" mass="27903">MLGSVANGLGVESALESSAHPIAQQNQNSKSRVKRELELPEPGKNVQMLVSTYGTAQNAVVSPANFAELALVETLPVKTVKPPRGPGQVLAVVGEALEAFNAGLELAKRMRIQQSRVLLAAPEPMIPGLAANRRLGDALTARKRSLKFLSEPMPSVIAIDLPISAIWNEDLAEWAEEMVTAVGAIEVWAVVDATRKPADLARWLAQLHRVDALIVHNARITDDLKSVLDLGYPVAVLDDLPATNMLWRSMLHTGGVQNP</sequence>
<evidence type="ECO:0000313" key="1">
    <source>
        <dbReference type="EMBL" id="OIQ81320.1"/>
    </source>
</evidence>
<dbReference type="EMBL" id="MLJW01000939">
    <property type="protein sequence ID" value="OIQ81320.1"/>
    <property type="molecule type" value="Genomic_DNA"/>
</dbReference>
<protein>
    <submittedName>
        <fullName evidence="1">Uncharacterized protein</fullName>
    </submittedName>
</protein>